<protein>
    <submittedName>
        <fullName evidence="3">Uncharacterized protein</fullName>
    </submittedName>
</protein>
<dbReference type="AlphaFoldDB" id="A0A0A9W6A1"/>
<reference evidence="3" key="2">
    <citation type="submission" date="2014-07" db="EMBL/GenBank/DDBJ databases">
        <authorList>
            <person name="Hull J."/>
        </authorList>
    </citation>
    <scope>NUCLEOTIDE SEQUENCE</scope>
</reference>
<feature type="compositionally biased region" description="Low complexity" evidence="1">
    <location>
        <begin position="164"/>
        <end position="186"/>
    </location>
</feature>
<sequence length="371" mass="41443">MAISVIVNFSNIVTGCLYADDVTDITFLESGVHYAIFFLFIILGVVTYISALVGSYQEEIYPMKIATGFLCAQAVLWLVLTIFSFVEVHDLSGLFCVAKMRCADRFFITNANWSYAEVEPEYFFNFYPSTNPDRRFRTMDGCLNYCHSLKSVKRTKTNEATITTEETTKNTPSETTEETTVTTDNSKTTEDTETTTGRTEQMKESTNVTEKPKETTKNVLRDLNLDEDDSIQTDTYLDNYNDSLEKRVKRQGTSKINASTTINSTTSASTANTSTTTTSTTSASTTTTSSTINSQSCECSKSRVTTLLGPLGNISHLIISVLYAILILVFWYGYCFCIFLSYINFLKIEESVDETDTSRAPSSRSSDAVFR</sequence>
<keyword evidence="2" id="KW-1133">Transmembrane helix</keyword>
<evidence type="ECO:0000313" key="3">
    <source>
        <dbReference type="EMBL" id="JAG03967.1"/>
    </source>
</evidence>
<feature type="region of interest" description="Disordered" evidence="1">
    <location>
        <begin position="164"/>
        <end position="222"/>
    </location>
</feature>
<proteinExistence type="predicted"/>
<gene>
    <name evidence="3" type="ORF">CM83_21096</name>
</gene>
<organism evidence="3">
    <name type="scientific">Lygus hesperus</name>
    <name type="common">Western plant bug</name>
    <dbReference type="NCBI Taxonomy" id="30085"/>
    <lineage>
        <taxon>Eukaryota</taxon>
        <taxon>Metazoa</taxon>
        <taxon>Ecdysozoa</taxon>
        <taxon>Arthropoda</taxon>
        <taxon>Hexapoda</taxon>
        <taxon>Insecta</taxon>
        <taxon>Pterygota</taxon>
        <taxon>Neoptera</taxon>
        <taxon>Paraneoptera</taxon>
        <taxon>Hemiptera</taxon>
        <taxon>Heteroptera</taxon>
        <taxon>Panheteroptera</taxon>
        <taxon>Cimicomorpha</taxon>
        <taxon>Miridae</taxon>
        <taxon>Mirini</taxon>
        <taxon>Lygus</taxon>
    </lineage>
</organism>
<keyword evidence="2" id="KW-0812">Transmembrane</keyword>
<reference evidence="4" key="3">
    <citation type="submission" date="2014-09" db="EMBL/GenBank/DDBJ databases">
        <authorList>
            <person name="Magalhaes I.L.F."/>
            <person name="Oliveira U."/>
            <person name="Santos F.R."/>
            <person name="Vidigal T.H.D.A."/>
            <person name="Brescovit A.D."/>
            <person name="Santos A.J."/>
        </authorList>
    </citation>
    <scope>NUCLEOTIDE SEQUENCE</scope>
</reference>
<feature type="transmembrane region" description="Helical" evidence="2">
    <location>
        <begin position="32"/>
        <end position="53"/>
    </location>
</feature>
<dbReference type="EMBL" id="GBRD01011132">
    <property type="protein sequence ID" value="JAG54692.1"/>
    <property type="molecule type" value="Transcribed_RNA"/>
</dbReference>
<feature type="transmembrane region" description="Helical" evidence="2">
    <location>
        <begin position="65"/>
        <end position="86"/>
    </location>
</feature>
<accession>A0A0A9W6A1</accession>
<name>A0A0A9W6A1_LYGHE</name>
<feature type="compositionally biased region" description="Basic and acidic residues" evidence="1">
    <location>
        <begin position="210"/>
        <end position="222"/>
    </location>
</feature>
<evidence type="ECO:0000313" key="4">
    <source>
        <dbReference type="EMBL" id="JAG54692.1"/>
    </source>
</evidence>
<evidence type="ECO:0000256" key="2">
    <source>
        <dbReference type="SAM" id="Phobius"/>
    </source>
</evidence>
<feature type="region of interest" description="Disordered" evidence="1">
    <location>
        <begin position="265"/>
        <end position="293"/>
    </location>
</feature>
<feature type="transmembrane region" description="Helical" evidence="2">
    <location>
        <begin position="317"/>
        <end position="343"/>
    </location>
</feature>
<keyword evidence="2" id="KW-0472">Membrane</keyword>
<reference evidence="3" key="1">
    <citation type="journal article" date="2014" name="PLoS ONE">
        <title>Transcriptome-Based Identification of ABC Transporters in the Western Tarnished Plant Bug Lygus hesperus.</title>
        <authorList>
            <person name="Hull J.J."/>
            <person name="Chaney K."/>
            <person name="Geib S.M."/>
            <person name="Fabrick J.A."/>
            <person name="Brent C.S."/>
            <person name="Walsh D."/>
            <person name="Lavine L.C."/>
        </authorList>
    </citation>
    <scope>NUCLEOTIDE SEQUENCE</scope>
</reference>
<evidence type="ECO:0000256" key="1">
    <source>
        <dbReference type="SAM" id="MobiDB-lite"/>
    </source>
</evidence>
<dbReference type="EMBL" id="GBHO01039637">
    <property type="protein sequence ID" value="JAG03967.1"/>
    <property type="molecule type" value="Transcribed_RNA"/>
</dbReference>